<organism evidence="2 3">
    <name type="scientific">Moniliophthora roreri</name>
    <name type="common">Frosty pod rot fungus</name>
    <name type="synonym">Monilia roreri</name>
    <dbReference type="NCBI Taxonomy" id="221103"/>
    <lineage>
        <taxon>Eukaryota</taxon>
        <taxon>Fungi</taxon>
        <taxon>Dikarya</taxon>
        <taxon>Basidiomycota</taxon>
        <taxon>Agaricomycotina</taxon>
        <taxon>Agaricomycetes</taxon>
        <taxon>Agaricomycetidae</taxon>
        <taxon>Agaricales</taxon>
        <taxon>Marasmiineae</taxon>
        <taxon>Marasmiaceae</taxon>
        <taxon>Moniliophthora</taxon>
    </lineage>
</organism>
<name>A0A0W0G9D0_MONRR</name>
<feature type="compositionally biased region" description="Basic and acidic residues" evidence="1">
    <location>
        <begin position="80"/>
        <end position="93"/>
    </location>
</feature>
<evidence type="ECO:0000256" key="1">
    <source>
        <dbReference type="SAM" id="MobiDB-lite"/>
    </source>
</evidence>
<feature type="compositionally biased region" description="Low complexity" evidence="1">
    <location>
        <begin position="61"/>
        <end position="74"/>
    </location>
</feature>
<comment type="caution">
    <text evidence="2">The sequence shown here is derived from an EMBL/GenBank/DDBJ whole genome shotgun (WGS) entry which is preliminary data.</text>
</comment>
<dbReference type="EMBL" id="LATX01000769">
    <property type="protein sequence ID" value="KTB45128.1"/>
    <property type="molecule type" value="Genomic_DNA"/>
</dbReference>
<sequence>MGTLMYLRKHRQLLDEAIARTDREDGLFVRTLTEGDDRVVLNGLITICHKQVPKRTPFQETKTSTPTPQPSLSPLNDISKVYEEPEKHPEDSLSSKATSPDPSTLPFSDESIIQDRPLHPIMEESSPTLSLQSQTPLNELHFSQRDQSPTLPLLCSVQTTIHHQPNQLLTIMPSEPLSRSVSMTLLQNLLDQQQPMTNISSSILQTDPPRLTITQLQNLN</sequence>
<feature type="region of interest" description="Disordered" evidence="1">
    <location>
        <begin position="56"/>
        <end position="109"/>
    </location>
</feature>
<gene>
    <name evidence="2" type="ORF">WG66_2297</name>
</gene>
<evidence type="ECO:0000313" key="2">
    <source>
        <dbReference type="EMBL" id="KTB45128.1"/>
    </source>
</evidence>
<protein>
    <submittedName>
        <fullName evidence="2">Uncharacterized protein</fullName>
    </submittedName>
</protein>
<dbReference type="Proteomes" id="UP000054988">
    <property type="component" value="Unassembled WGS sequence"/>
</dbReference>
<reference evidence="2 3" key="1">
    <citation type="submission" date="2015-12" db="EMBL/GenBank/DDBJ databases">
        <title>Draft genome sequence of Moniliophthora roreri, the causal agent of frosty pod rot of cacao.</title>
        <authorList>
            <person name="Aime M.C."/>
            <person name="Diaz-Valderrama J.R."/>
            <person name="Kijpornyongpan T."/>
            <person name="Phillips-Mora W."/>
        </authorList>
    </citation>
    <scope>NUCLEOTIDE SEQUENCE [LARGE SCALE GENOMIC DNA]</scope>
    <source>
        <strain evidence="2 3">MCA 2952</strain>
    </source>
</reference>
<accession>A0A0W0G9D0</accession>
<dbReference type="AlphaFoldDB" id="A0A0W0G9D0"/>
<evidence type="ECO:0000313" key="3">
    <source>
        <dbReference type="Proteomes" id="UP000054988"/>
    </source>
</evidence>
<feature type="compositionally biased region" description="Polar residues" evidence="1">
    <location>
        <begin position="94"/>
        <end position="106"/>
    </location>
</feature>
<proteinExistence type="predicted"/>